<dbReference type="STRING" id="1076935.U4KXS6"/>
<dbReference type="GO" id="GO:0043162">
    <property type="term" value="P:ubiquitin-dependent protein catabolic process via the multivesicular body sorting pathway"/>
    <property type="evidence" value="ECO:0007669"/>
    <property type="project" value="UniProtKB-ARBA"/>
</dbReference>
<keyword evidence="3 6" id="KW-0813">Transport</keyword>
<keyword evidence="5 6" id="KW-0653">Protein transport</keyword>
<evidence type="ECO:0000256" key="2">
    <source>
        <dbReference type="ARBA" id="ARBA00007617"/>
    </source>
</evidence>
<evidence type="ECO:0000256" key="7">
    <source>
        <dbReference type="SAM" id="MobiDB-lite"/>
    </source>
</evidence>
<evidence type="ECO:0000256" key="1">
    <source>
        <dbReference type="ARBA" id="ARBA00004177"/>
    </source>
</evidence>
<dbReference type="GO" id="GO:0006612">
    <property type="term" value="P:protein targeting to membrane"/>
    <property type="evidence" value="ECO:0007669"/>
    <property type="project" value="TreeGrafter"/>
</dbReference>
<dbReference type="SUPFAM" id="SSF140111">
    <property type="entry name" value="Endosomal sorting complex assembly domain"/>
    <property type="match status" value="1"/>
</dbReference>
<dbReference type="Proteomes" id="UP000018144">
    <property type="component" value="Unassembled WGS sequence"/>
</dbReference>
<evidence type="ECO:0000256" key="6">
    <source>
        <dbReference type="PROSITE-ProRule" id="PRU00646"/>
    </source>
</evidence>
<evidence type="ECO:0000256" key="5">
    <source>
        <dbReference type="ARBA" id="ARBA00022927"/>
    </source>
</evidence>
<dbReference type="InterPro" id="IPR029012">
    <property type="entry name" value="Helix_hairpin_bin_sf"/>
</dbReference>
<organism evidence="9 10">
    <name type="scientific">Pyronema omphalodes (strain CBS 100304)</name>
    <name type="common">Pyronema confluens</name>
    <dbReference type="NCBI Taxonomy" id="1076935"/>
    <lineage>
        <taxon>Eukaryota</taxon>
        <taxon>Fungi</taxon>
        <taxon>Dikarya</taxon>
        <taxon>Ascomycota</taxon>
        <taxon>Pezizomycotina</taxon>
        <taxon>Pezizomycetes</taxon>
        <taxon>Pezizales</taxon>
        <taxon>Pyronemataceae</taxon>
        <taxon>Pyronema</taxon>
    </lineage>
</organism>
<feature type="region of interest" description="Disordered" evidence="7">
    <location>
        <begin position="1"/>
        <end position="30"/>
    </location>
</feature>
<evidence type="ECO:0000256" key="3">
    <source>
        <dbReference type="ARBA" id="ARBA00022448"/>
    </source>
</evidence>
<dbReference type="InterPro" id="IPR037202">
    <property type="entry name" value="ESCRT_assembly_dom"/>
</dbReference>
<dbReference type="GO" id="GO:0006623">
    <property type="term" value="P:protein targeting to vacuole"/>
    <property type="evidence" value="ECO:0007669"/>
    <property type="project" value="TreeGrafter"/>
</dbReference>
<sequence>MSAPPPPPPKPAAPADVTEPTFSLPALPDPPFVPAQLHTKSREDLQYLLHSPPLLNALFHTTHPIAASTSSVLTSALTTNLNLTSNLQTLETQLDSLRDSTQQKLLETKQLERVWRDKEKEMYQALQPYSSVAQEQRLRQAAEESEKMAEDIVERFLAGDGEVEEFLKTYREVRKVQTLRKERGARWREGRVAGWR</sequence>
<evidence type="ECO:0000256" key="4">
    <source>
        <dbReference type="ARBA" id="ARBA00022753"/>
    </source>
</evidence>
<dbReference type="InterPro" id="IPR009851">
    <property type="entry name" value="Mod_r"/>
</dbReference>
<accession>U4KXS6</accession>
<dbReference type="OrthoDB" id="10260857at2759"/>
<protein>
    <submittedName>
        <fullName evidence="9">Similar to Vacuolar protein sorting-associated protein 37A acc. no. Q8CHS8</fullName>
    </submittedName>
</protein>
<evidence type="ECO:0000313" key="9">
    <source>
        <dbReference type="EMBL" id="CCX06646.1"/>
    </source>
</evidence>
<dbReference type="EMBL" id="HF935303">
    <property type="protein sequence ID" value="CCX06646.1"/>
    <property type="molecule type" value="Genomic_DNA"/>
</dbReference>
<feature type="domain" description="VPS37 C-terminal" evidence="8">
    <location>
        <begin position="112"/>
        <end position="196"/>
    </location>
</feature>
<dbReference type="PROSITE" id="PS51314">
    <property type="entry name" value="VPS37_C"/>
    <property type="match status" value="1"/>
</dbReference>
<dbReference type="OMA" id="SWRKKQT"/>
<evidence type="ECO:0000259" key="8">
    <source>
        <dbReference type="PROSITE" id="PS51314"/>
    </source>
</evidence>
<proteinExistence type="inferred from homology"/>
<feature type="compositionally biased region" description="Pro residues" evidence="7">
    <location>
        <begin position="1"/>
        <end position="12"/>
    </location>
</feature>
<dbReference type="PANTHER" id="PTHR13678:SF2">
    <property type="entry name" value="VACUOLAR PROTEIN SORTING-ASSOCIATED PROTEIN 37A"/>
    <property type="match status" value="1"/>
</dbReference>
<dbReference type="PANTHER" id="PTHR13678">
    <property type="entry name" value="VACUOLAR PROTEIN SORTING-ASSOCIATED PROTEIN 37"/>
    <property type="match status" value="1"/>
</dbReference>
<comment type="subcellular location">
    <subcellularLocation>
        <location evidence="1">Endosome</location>
    </subcellularLocation>
</comment>
<evidence type="ECO:0000313" key="10">
    <source>
        <dbReference type="Proteomes" id="UP000018144"/>
    </source>
</evidence>
<dbReference type="Gene3D" id="1.10.287.660">
    <property type="entry name" value="Helix hairpin bin"/>
    <property type="match status" value="1"/>
</dbReference>
<dbReference type="eggNOG" id="ENOG502S268">
    <property type="taxonomic scope" value="Eukaryota"/>
</dbReference>
<dbReference type="AlphaFoldDB" id="U4KXS6"/>
<reference evidence="9 10" key="1">
    <citation type="journal article" date="2013" name="PLoS Genet.">
        <title>The genome and development-dependent transcriptomes of Pyronema confluens: a window into fungal evolution.</title>
        <authorList>
            <person name="Traeger S."/>
            <person name="Altegoer F."/>
            <person name="Freitag M."/>
            <person name="Gabaldon T."/>
            <person name="Kempken F."/>
            <person name="Kumar A."/>
            <person name="Marcet-Houben M."/>
            <person name="Poggeler S."/>
            <person name="Stajich J.E."/>
            <person name="Nowrousian M."/>
        </authorList>
    </citation>
    <scope>NUCLEOTIDE SEQUENCE [LARGE SCALE GENOMIC DNA]</scope>
    <source>
        <strain evidence="10">CBS 100304</strain>
        <tissue evidence="9">Vegetative mycelium</tissue>
    </source>
</reference>
<gene>
    <name evidence="9" type="ORF">PCON_06233</name>
</gene>
<keyword evidence="4" id="KW-0967">Endosome</keyword>
<dbReference type="Pfam" id="PF07200">
    <property type="entry name" value="Mod_r"/>
    <property type="match status" value="1"/>
</dbReference>
<name>U4KXS6_PYROM</name>
<keyword evidence="10" id="KW-1185">Reference proteome</keyword>
<dbReference type="GO" id="GO:0000813">
    <property type="term" value="C:ESCRT I complex"/>
    <property type="evidence" value="ECO:0007669"/>
    <property type="project" value="UniProtKB-ARBA"/>
</dbReference>
<comment type="similarity">
    <text evidence="2">Belongs to the VPS37 family.</text>
</comment>